<feature type="transmembrane region" description="Helical" evidence="7">
    <location>
        <begin position="26"/>
        <end position="54"/>
    </location>
</feature>
<comment type="caution">
    <text evidence="9">The sequence shown here is derived from an EMBL/GenBank/DDBJ whole genome shotgun (WGS) entry which is preliminary data.</text>
</comment>
<keyword evidence="10" id="KW-1185">Reference proteome</keyword>
<dbReference type="PROSITE" id="PS50216">
    <property type="entry name" value="DHHC"/>
    <property type="match status" value="1"/>
</dbReference>
<dbReference type="GO" id="GO:0019706">
    <property type="term" value="F:protein-cysteine S-palmitoyltransferase activity"/>
    <property type="evidence" value="ECO:0007669"/>
    <property type="project" value="UniProtKB-EC"/>
</dbReference>
<feature type="transmembrane region" description="Helical" evidence="7">
    <location>
        <begin position="60"/>
        <end position="81"/>
    </location>
</feature>
<keyword evidence="4 7" id="KW-1133">Transmembrane helix</keyword>
<evidence type="ECO:0000256" key="3">
    <source>
        <dbReference type="ARBA" id="ARBA00022692"/>
    </source>
</evidence>
<feature type="domain" description="Palmitoyltransferase DHHC" evidence="8">
    <location>
        <begin position="148"/>
        <end position="269"/>
    </location>
</feature>
<dbReference type="AlphaFoldDB" id="A0A8S1SDB3"/>
<name>A0A8S1SDB3_PAROT</name>
<dbReference type="Pfam" id="PF01529">
    <property type="entry name" value="DHHC"/>
    <property type="match status" value="1"/>
</dbReference>
<organism evidence="9 10">
    <name type="scientific">Paramecium octaurelia</name>
    <dbReference type="NCBI Taxonomy" id="43137"/>
    <lineage>
        <taxon>Eukaryota</taxon>
        <taxon>Sar</taxon>
        <taxon>Alveolata</taxon>
        <taxon>Ciliophora</taxon>
        <taxon>Intramacronucleata</taxon>
        <taxon>Oligohymenophorea</taxon>
        <taxon>Peniculida</taxon>
        <taxon>Parameciidae</taxon>
        <taxon>Paramecium</taxon>
    </lineage>
</organism>
<proteinExistence type="inferred from homology"/>
<evidence type="ECO:0000256" key="2">
    <source>
        <dbReference type="ARBA" id="ARBA00022679"/>
    </source>
</evidence>
<evidence type="ECO:0000313" key="10">
    <source>
        <dbReference type="Proteomes" id="UP000683925"/>
    </source>
</evidence>
<keyword evidence="2 7" id="KW-0808">Transferase</keyword>
<evidence type="ECO:0000256" key="7">
    <source>
        <dbReference type="RuleBase" id="RU079119"/>
    </source>
</evidence>
<sequence>MVGNCLEVELYYVENLLEIIINVFKIFATCVILNVFCWDVLILLYCMHIILQTYLSMQEVYIQLIVGCVVLLMVLSAIQVIRFGPGYVDQSIKDKLETQLFNELQEELKLLMMSEDRLLDFLDQNQCNQPLSEEQLIHMLNIKVLESKGIKICKTCQSYKPLRAHHCSQCKQCVIRMDHHCMWLNICIGMQNYKYFMMLIFYINLCIILVLITYFKTYILAIEESDFQLITKFTYYHSIFTLFILFFPFFLHHVRLAANNQTTIEYYEKKQKTNSFYINIWDNLKEILGPEWYYWLLPI</sequence>
<comment type="subcellular location">
    <subcellularLocation>
        <location evidence="1">Membrane</location>
        <topology evidence="1">Multi-pass membrane protein</topology>
    </subcellularLocation>
</comment>
<dbReference type="InterPro" id="IPR001594">
    <property type="entry name" value="Palmitoyltrfase_DHHC"/>
</dbReference>
<dbReference type="OMA" id="NICIGMQ"/>
<comment type="catalytic activity">
    <reaction evidence="7">
        <text>L-cysteinyl-[protein] + hexadecanoyl-CoA = S-hexadecanoyl-L-cysteinyl-[protein] + CoA</text>
        <dbReference type="Rhea" id="RHEA:36683"/>
        <dbReference type="Rhea" id="RHEA-COMP:10131"/>
        <dbReference type="Rhea" id="RHEA-COMP:11032"/>
        <dbReference type="ChEBI" id="CHEBI:29950"/>
        <dbReference type="ChEBI" id="CHEBI:57287"/>
        <dbReference type="ChEBI" id="CHEBI:57379"/>
        <dbReference type="ChEBI" id="CHEBI:74151"/>
        <dbReference type="EC" id="2.3.1.225"/>
    </reaction>
</comment>
<feature type="transmembrane region" description="Helical" evidence="7">
    <location>
        <begin position="235"/>
        <end position="251"/>
    </location>
</feature>
<feature type="transmembrane region" description="Helical" evidence="7">
    <location>
        <begin position="195"/>
        <end position="215"/>
    </location>
</feature>
<dbReference type="InterPro" id="IPR039859">
    <property type="entry name" value="PFA4/ZDH16/20/ERF2-like"/>
</dbReference>
<accession>A0A8S1SDB3</accession>
<evidence type="ECO:0000259" key="8">
    <source>
        <dbReference type="Pfam" id="PF01529"/>
    </source>
</evidence>
<gene>
    <name evidence="9" type="ORF">POCTA_138.1.T0090161</name>
</gene>
<reference evidence="9" key="1">
    <citation type="submission" date="2021-01" db="EMBL/GenBank/DDBJ databases">
        <authorList>
            <consortium name="Genoscope - CEA"/>
            <person name="William W."/>
        </authorList>
    </citation>
    <scope>NUCLEOTIDE SEQUENCE</scope>
</reference>
<protein>
    <recommendedName>
        <fullName evidence="7">Palmitoyltransferase</fullName>
        <ecNumber evidence="7">2.3.1.225</ecNumber>
    </recommendedName>
</protein>
<evidence type="ECO:0000256" key="6">
    <source>
        <dbReference type="ARBA" id="ARBA00023315"/>
    </source>
</evidence>
<dbReference type="EMBL" id="CAJJDP010000008">
    <property type="protein sequence ID" value="CAD8138053.1"/>
    <property type="molecule type" value="Genomic_DNA"/>
</dbReference>
<evidence type="ECO:0000256" key="5">
    <source>
        <dbReference type="ARBA" id="ARBA00023136"/>
    </source>
</evidence>
<comment type="domain">
    <text evidence="7">The DHHC domain is required for palmitoyltransferase activity.</text>
</comment>
<dbReference type="EC" id="2.3.1.225" evidence="7"/>
<dbReference type="OrthoDB" id="302728at2759"/>
<keyword evidence="6 7" id="KW-0012">Acyltransferase</keyword>
<dbReference type="PANTHER" id="PTHR12246">
    <property type="entry name" value="PALMITOYLTRANSFERASE ZDHHC16"/>
    <property type="match status" value="1"/>
</dbReference>
<dbReference type="GO" id="GO:0016020">
    <property type="term" value="C:membrane"/>
    <property type="evidence" value="ECO:0007669"/>
    <property type="project" value="UniProtKB-SubCell"/>
</dbReference>
<keyword evidence="3 7" id="KW-0812">Transmembrane</keyword>
<evidence type="ECO:0000256" key="1">
    <source>
        <dbReference type="ARBA" id="ARBA00004141"/>
    </source>
</evidence>
<keyword evidence="5 7" id="KW-0472">Membrane</keyword>
<comment type="similarity">
    <text evidence="7">Belongs to the DHHC palmitoyltransferase family.</text>
</comment>
<evidence type="ECO:0000256" key="4">
    <source>
        <dbReference type="ARBA" id="ARBA00022989"/>
    </source>
</evidence>
<dbReference type="Proteomes" id="UP000683925">
    <property type="component" value="Unassembled WGS sequence"/>
</dbReference>
<evidence type="ECO:0000313" key="9">
    <source>
        <dbReference type="EMBL" id="CAD8138053.1"/>
    </source>
</evidence>